<evidence type="ECO:0000313" key="2">
    <source>
        <dbReference type="Proteomes" id="UP001209878"/>
    </source>
</evidence>
<comment type="caution">
    <text evidence="1">The sequence shown here is derived from an EMBL/GenBank/DDBJ whole genome shotgun (WGS) entry which is preliminary data.</text>
</comment>
<organism evidence="1 2">
    <name type="scientific">Ridgeia piscesae</name>
    <name type="common">Tubeworm</name>
    <dbReference type="NCBI Taxonomy" id="27915"/>
    <lineage>
        <taxon>Eukaryota</taxon>
        <taxon>Metazoa</taxon>
        <taxon>Spiralia</taxon>
        <taxon>Lophotrochozoa</taxon>
        <taxon>Annelida</taxon>
        <taxon>Polychaeta</taxon>
        <taxon>Sedentaria</taxon>
        <taxon>Canalipalpata</taxon>
        <taxon>Sabellida</taxon>
        <taxon>Siboglinidae</taxon>
        <taxon>Ridgeia</taxon>
    </lineage>
</organism>
<dbReference type="EMBL" id="JAODUO010000004">
    <property type="protein sequence ID" value="KAK2193990.1"/>
    <property type="molecule type" value="Genomic_DNA"/>
</dbReference>
<accession>A0AAD9ULT3</accession>
<dbReference type="AlphaFoldDB" id="A0AAD9ULT3"/>
<evidence type="ECO:0008006" key="3">
    <source>
        <dbReference type="Google" id="ProtNLM"/>
    </source>
</evidence>
<reference evidence="1" key="1">
    <citation type="journal article" date="2023" name="Mol. Biol. Evol.">
        <title>Third-Generation Sequencing Reveals the Adaptive Role of the Epigenome in Three Deep-Sea Polychaetes.</title>
        <authorList>
            <person name="Perez M."/>
            <person name="Aroh O."/>
            <person name="Sun Y."/>
            <person name="Lan Y."/>
            <person name="Juniper S.K."/>
            <person name="Young C.R."/>
            <person name="Angers B."/>
            <person name="Qian P.Y."/>
        </authorList>
    </citation>
    <scope>NUCLEOTIDE SEQUENCE</scope>
    <source>
        <strain evidence="1">R07B-5</strain>
    </source>
</reference>
<gene>
    <name evidence="1" type="ORF">NP493_4g14040</name>
</gene>
<proteinExistence type="predicted"/>
<protein>
    <recommendedName>
        <fullName evidence="3">PiggyBac transposable element-derived protein domain-containing protein</fullName>
    </recommendedName>
</protein>
<sequence>MLQRVFHVGVHDAVPRGHANFDPWNKVPPVLDALNGTFKTHFLPHRCISIDESMVESCGIHPIYAKQVPPQIRHQEV</sequence>
<name>A0AAD9ULT3_RIDPI</name>
<dbReference type="Proteomes" id="UP001209878">
    <property type="component" value="Unassembled WGS sequence"/>
</dbReference>
<keyword evidence="2" id="KW-1185">Reference proteome</keyword>
<evidence type="ECO:0000313" key="1">
    <source>
        <dbReference type="EMBL" id="KAK2193990.1"/>
    </source>
</evidence>